<proteinExistence type="predicted"/>
<dbReference type="InParanoid" id="M1CCN8"/>
<feature type="chain" id="PRO_5004012946" evidence="1">
    <location>
        <begin position="23"/>
        <end position="68"/>
    </location>
</feature>
<accession>M1CCN8</accession>
<name>M1CCN8_SOLTU</name>
<reference evidence="2" key="2">
    <citation type="submission" date="2015-06" db="UniProtKB">
        <authorList>
            <consortium name="EnsemblPlants"/>
        </authorList>
    </citation>
    <scope>IDENTIFICATION</scope>
    <source>
        <strain evidence="2">DM1-3 516 R44</strain>
    </source>
</reference>
<dbReference type="EnsemblPlants" id="PGSC0003DMT400064623">
    <property type="protein sequence ID" value="PGSC0003DMT400064623"/>
    <property type="gene ID" value="PGSC0003DMG400025109"/>
</dbReference>
<keyword evidence="1" id="KW-0732">Signal</keyword>
<dbReference type="Gramene" id="PGSC0003DMT400064623">
    <property type="protein sequence ID" value="PGSC0003DMT400064623"/>
    <property type="gene ID" value="PGSC0003DMG400025109"/>
</dbReference>
<sequence length="68" mass="7602">MNHKALFLACFVIILCLSSTTSRRLPGYRCGGYKYGEESCSPRRSLFVVRMRPVIAPRKPISPPDNGS</sequence>
<keyword evidence="3" id="KW-1185">Reference proteome</keyword>
<dbReference type="PaxDb" id="4113-PGSC0003DMT400064623"/>
<dbReference type="Proteomes" id="UP000011115">
    <property type="component" value="Unassembled WGS sequence"/>
</dbReference>
<organism evidence="2 3">
    <name type="scientific">Solanum tuberosum</name>
    <name type="common">Potato</name>
    <dbReference type="NCBI Taxonomy" id="4113"/>
    <lineage>
        <taxon>Eukaryota</taxon>
        <taxon>Viridiplantae</taxon>
        <taxon>Streptophyta</taxon>
        <taxon>Embryophyta</taxon>
        <taxon>Tracheophyta</taxon>
        <taxon>Spermatophyta</taxon>
        <taxon>Magnoliopsida</taxon>
        <taxon>eudicotyledons</taxon>
        <taxon>Gunneridae</taxon>
        <taxon>Pentapetalae</taxon>
        <taxon>asterids</taxon>
        <taxon>lamiids</taxon>
        <taxon>Solanales</taxon>
        <taxon>Solanaceae</taxon>
        <taxon>Solanoideae</taxon>
        <taxon>Solaneae</taxon>
        <taxon>Solanum</taxon>
    </lineage>
</organism>
<protein>
    <submittedName>
        <fullName evidence="2">Uncharacterized protein</fullName>
    </submittedName>
</protein>
<evidence type="ECO:0000313" key="3">
    <source>
        <dbReference type="Proteomes" id="UP000011115"/>
    </source>
</evidence>
<evidence type="ECO:0000313" key="2">
    <source>
        <dbReference type="EnsemblPlants" id="PGSC0003DMT400064623"/>
    </source>
</evidence>
<evidence type="ECO:0000256" key="1">
    <source>
        <dbReference type="SAM" id="SignalP"/>
    </source>
</evidence>
<dbReference type="HOGENOM" id="CLU_2798954_0_0_1"/>
<feature type="signal peptide" evidence="1">
    <location>
        <begin position="1"/>
        <end position="22"/>
    </location>
</feature>
<dbReference type="AlphaFoldDB" id="M1CCN8"/>
<reference evidence="3" key="1">
    <citation type="journal article" date="2011" name="Nature">
        <title>Genome sequence and analysis of the tuber crop potato.</title>
        <authorList>
            <consortium name="The Potato Genome Sequencing Consortium"/>
        </authorList>
    </citation>
    <scope>NUCLEOTIDE SEQUENCE [LARGE SCALE GENOMIC DNA]</scope>
    <source>
        <strain evidence="3">cv. DM1-3 516 R44</strain>
    </source>
</reference>